<evidence type="ECO:0000256" key="1">
    <source>
        <dbReference type="SAM" id="MobiDB-lite"/>
    </source>
</evidence>
<sequence length="487" mass="52661">MDMIRPLHTWERQRTSYWFVPALMLAAGIGLAAGMLAIDRNSHLGPVLIPWFTAGGEEGARMLLSSVAGAVIIVAGVTFSITMLTLTQASSQFGPRMLRNFMRDAGNQAVLGTLVATFAYSLLVRRSIGGDRQEQVPHLAVAVALLLALARMAALIFYIHNVSSSIQAPLVAADVWDDLDSAIRRMYPEGLGHERPPSRPGGSASRLPEAFDRESIAVTSAGTGYLQLVDVHRLMEVATSNDLRLKLLCRPGHFITRGNALLLAWPPDAVTVEVIGRLRKTFVLGPQRTPEQDVEFAVRQLVEIAVRALSPGTNDPFTAATCVDWLGDALCRIAEGGLHSPRRHDDAGMLRVVADVSDFAGVVDAFDQIRQYGRDSVAVTVRLLEAIATVAGHLKAESQRNPLRRQAETIAHDASEALDSEKDRADVVDRYERAIAALDAGPDPKANALARHRAGKEDAARVRPARSVGSATGERPVRRSQSHRGAG</sequence>
<dbReference type="Pfam" id="PF10011">
    <property type="entry name" value="DUF2254"/>
    <property type="match status" value="1"/>
</dbReference>
<feature type="transmembrane region" description="Helical" evidence="2">
    <location>
        <begin position="16"/>
        <end position="38"/>
    </location>
</feature>
<feature type="compositionally biased region" description="Basic residues" evidence="1">
    <location>
        <begin position="478"/>
        <end position="487"/>
    </location>
</feature>
<feature type="transmembrane region" description="Helical" evidence="2">
    <location>
        <begin position="136"/>
        <end position="159"/>
    </location>
</feature>
<dbReference type="InterPro" id="IPR018723">
    <property type="entry name" value="DUF2254_membrane"/>
</dbReference>
<evidence type="ECO:0008006" key="5">
    <source>
        <dbReference type="Google" id="ProtNLM"/>
    </source>
</evidence>
<evidence type="ECO:0000256" key="2">
    <source>
        <dbReference type="SAM" id="Phobius"/>
    </source>
</evidence>
<keyword evidence="2" id="KW-0812">Transmembrane</keyword>
<keyword evidence="4" id="KW-1185">Reference proteome</keyword>
<keyword evidence="2" id="KW-0472">Membrane</keyword>
<reference evidence="3 4" key="1">
    <citation type="submission" date="2019-02" db="EMBL/GenBank/DDBJ databases">
        <title>Deep-cultivation of Planctomycetes and their phenomic and genomic characterization uncovers novel biology.</title>
        <authorList>
            <person name="Wiegand S."/>
            <person name="Jogler M."/>
            <person name="Boedeker C."/>
            <person name="Pinto D."/>
            <person name="Vollmers J."/>
            <person name="Rivas-Marin E."/>
            <person name="Kohn T."/>
            <person name="Peeters S.H."/>
            <person name="Heuer A."/>
            <person name="Rast P."/>
            <person name="Oberbeckmann S."/>
            <person name="Bunk B."/>
            <person name="Jeske O."/>
            <person name="Meyerdierks A."/>
            <person name="Storesund J.E."/>
            <person name="Kallscheuer N."/>
            <person name="Luecker S."/>
            <person name="Lage O.M."/>
            <person name="Pohl T."/>
            <person name="Merkel B.J."/>
            <person name="Hornburger P."/>
            <person name="Mueller R.-W."/>
            <person name="Bruemmer F."/>
            <person name="Labrenz M."/>
            <person name="Spormann A.M."/>
            <person name="Op den Camp H."/>
            <person name="Overmann J."/>
            <person name="Amann R."/>
            <person name="Jetten M.S.M."/>
            <person name="Mascher T."/>
            <person name="Medema M.H."/>
            <person name="Devos D.P."/>
            <person name="Kaster A.-K."/>
            <person name="Ovreas L."/>
            <person name="Rohde M."/>
            <person name="Galperin M.Y."/>
            <person name="Jogler C."/>
        </authorList>
    </citation>
    <scope>NUCLEOTIDE SEQUENCE [LARGE SCALE GENOMIC DNA]</scope>
    <source>
        <strain evidence="3 4">ElP</strain>
        <plasmid evidence="4">pelp_3</plasmid>
    </source>
</reference>
<dbReference type="KEGG" id="tpla:ElP_75530"/>
<evidence type="ECO:0000313" key="4">
    <source>
        <dbReference type="Proteomes" id="UP000317835"/>
    </source>
</evidence>
<keyword evidence="3" id="KW-0614">Plasmid</keyword>
<feature type="transmembrane region" description="Helical" evidence="2">
    <location>
        <begin position="105"/>
        <end position="124"/>
    </location>
</feature>
<name>A0A518HFF2_9BACT</name>
<gene>
    <name evidence="3" type="ORF">ElP_75530</name>
</gene>
<feature type="region of interest" description="Disordered" evidence="1">
    <location>
        <begin position="442"/>
        <end position="487"/>
    </location>
</feature>
<protein>
    <recommendedName>
        <fullName evidence="5">DUF2254 domain-containing protein</fullName>
    </recommendedName>
</protein>
<keyword evidence="2" id="KW-1133">Transmembrane helix</keyword>
<proteinExistence type="predicted"/>
<feature type="transmembrane region" description="Helical" evidence="2">
    <location>
        <begin position="59"/>
        <end position="85"/>
    </location>
</feature>
<organism evidence="3 4">
    <name type="scientific">Tautonia plasticadhaerens</name>
    <dbReference type="NCBI Taxonomy" id="2527974"/>
    <lineage>
        <taxon>Bacteria</taxon>
        <taxon>Pseudomonadati</taxon>
        <taxon>Planctomycetota</taxon>
        <taxon>Planctomycetia</taxon>
        <taxon>Isosphaerales</taxon>
        <taxon>Isosphaeraceae</taxon>
        <taxon>Tautonia</taxon>
    </lineage>
</organism>
<evidence type="ECO:0000313" key="3">
    <source>
        <dbReference type="EMBL" id="QDV39582.1"/>
    </source>
</evidence>
<dbReference type="Proteomes" id="UP000317835">
    <property type="component" value="Plasmid pElP_3"/>
</dbReference>
<geneLocation type="plasmid" evidence="4">
    <name>pelp_3</name>
</geneLocation>
<accession>A0A518HFF2</accession>
<dbReference type="AlphaFoldDB" id="A0A518HFF2"/>
<dbReference type="EMBL" id="CP036429">
    <property type="protein sequence ID" value="QDV39582.1"/>
    <property type="molecule type" value="Genomic_DNA"/>
</dbReference>